<gene>
    <name evidence="1" type="ORF">N782_08975</name>
</gene>
<keyword evidence="2" id="KW-1185">Reference proteome</keyword>
<sequence>MAHITCHVFSEVLNIQTSIQVILPQPDDNTPFPVLYLLHGYSDDETTWTRRTSIERYAEEHGIAVVMPRMDHSYYTDMMYGKKYWTFLTEELPSIVHAYFPLTTKREETFVAGLSMGGYGALKWALSEPESFKAVATLSGVTDLASYVKEVRETGSDKFDLIFGNRTIARTADDPLWLLKQVDSFDGSKPAIYQSCGTEDFLFHHNLTFKEQVEKTSIEYTSEFGPGDHEWGYWDEQIQHVLTWLSSMR</sequence>
<protein>
    <submittedName>
        <fullName evidence="1">Esterase</fullName>
    </submittedName>
</protein>
<dbReference type="Gene3D" id="3.40.50.1820">
    <property type="entry name" value="alpha/beta hydrolase"/>
    <property type="match status" value="1"/>
</dbReference>
<evidence type="ECO:0000313" key="1">
    <source>
        <dbReference type="EMBL" id="KGP74175.1"/>
    </source>
</evidence>
<dbReference type="Proteomes" id="UP000030147">
    <property type="component" value="Unassembled WGS sequence"/>
</dbReference>
<dbReference type="InterPro" id="IPR000801">
    <property type="entry name" value="Esterase-like"/>
</dbReference>
<reference evidence="1 2" key="1">
    <citation type="journal article" date="2015" name="Stand. Genomic Sci.">
        <title>High quality draft genome sequence of the moderately halophilic bacterium Pontibacillus yanchengensis Y32(T) and comparison among Pontibacillus genomes.</title>
        <authorList>
            <person name="Huang J."/>
            <person name="Qiao Z.X."/>
            <person name="Tang J.W."/>
            <person name="Wang G."/>
        </authorList>
    </citation>
    <scope>NUCLEOTIDE SEQUENCE [LARGE SCALE GENOMIC DNA]</scope>
    <source>
        <strain evidence="1 2">Y32</strain>
    </source>
</reference>
<dbReference type="OrthoDB" id="9803578at2"/>
<evidence type="ECO:0000313" key="2">
    <source>
        <dbReference type="Proteomes" id="UP000030147"/>
    </source>
</evidence>
<dbReference type="RefSeq" id="WP_036815757.1">
    <property type="nucleotide sequence ID" value="NZ_AVBF01000004.1"/>
</dbReference>
<name>A0A0A2TY23_9BACI</name>
<dbReference type="GO" id="GO:0016747">
    <property type="term" value="F:acyltransferase activity, transferring groups other than amino-acyl groups"/>
    <property type="evidence" value="ECO:0007669"/>
    <property type="project" value="TreeGrafter"/>
</dbReference>
<dbReference type="InterPro" id="IPR029058">
    <property type="entry name" value="AB_hydrolase_fold"/>
</dbReference>
<comment type="caution">
    <text evidence="1">The sequence shown here is derived from an EMBL/GenBank/DDBJ whole genome shotgun (WGS) entry which is preliminary data.</text>
</comment>
<dbReference type="STRING" id="1385514.N782_08975"/>
<dbReference type="AlphaFoldDB" id="A0A0A2TY23"/>
<dbReference type="Pfam" id="PF00756">
    <property type="entry name" value="Esterase"/>
    <property type="match status" value="1"/>
</dbReference>
<proteinExistence type="predicted"/>
<organism evidence="1 2">
    <name type="scientific">Pontibacillus yanchengensis Y32</name>
    <dbReference type="NCBI Taxonomy" id="1385514"/>
    <lineage>
        <taxon>Bacteria</taxon>
        <taxon>Bacillati</taxon>
        <taxon>Bacillota</taxon>
        <taxon>Bacilli</taxon>
        <taxon>Bacillales</taxon>
        <taxon>Bacillaceae</taxon>
        <taxon>Pontibacillus</taxon>
    </lineage>
</organism>
<accession>A0A0A2TY23</accession>
<dbReference type="eggNOG" id="COG0627">
    <property type="taxonomic scope" value="Bacteria"/>
</dbReference>
<dbReference type="SUPFAM" id="SSF53474">
    <property type="entry name" value="alpha/beta-Hydrolases"/>
    <property type="match status" value="1"/>
</dbReference>
<dbReference type="PANTHER" id="PTHR48098">
    <property type="entry name" value="ENTEROCHELIN ESTERASE-RELATED"/>
    <property type="match status" value="1"/>
</dbReference>
<dbReference type="PANTHER" id="PTHR48098:SF1">
    <property type="entry name" value="DIACYLGLYCEROL ACYLTRANSFERASE_MYCOLYLTRANSFERASE AG85A"/>
    <property type="match status" value="1"/>
</dbReference>
<dbReference type="InterPro" id="IPR050583">
    <property type="entry name" value="Mycobacterial_A85_antigen"/>
</dbReference>
<dbReference type="EMBL" id="AVBF01000004">
    <property type="protein sequence ID" value="KGP74175.1"/>
    <property type="molecule type" value="Genomic_DNA"/>
</dbReference>